<dbReference type="PANTHER" id="PTHR47932">
    <property type="entry name" value="ATPASE EXPRESSION PROTEIN 3"/>
    <property type="match status" value="1"/>
</dbReference>
<dbReference type="AlphaFoldDB" id="A0AAD9XEE7"/>
<dbReference type="PANTHER" id="PTHR47932:SF63">
    <property type="entry name" value="OS08G0290000 PROTEIN"/>
    <property type="match status" value="1"/>
</dbReference>
<dbReference type="Proteomes" id="UP001280121">
    <property type="component" value="Unassembled WGS sequence"/>
</dbReference>
<dbReference type="PROSITE" id="PS51375">
    <property type="entry name" value="PPR"/>
    <property type="match status" value="2"/>
</dbReference>
<dbReference type="EMBL" id="JANJYI010000003">
    <property type="protein sequence ID" value="KAK2657488.1"/>
    <property type="molecule type" value="Genomic_DNA"/>
</dbReference>
<reference evidence="4" key="1">
    <citation type="journal article" date="2023" name="Plant J.">
        <title>Genome sequences and population genomics provide insights into the demographic history, inbreeding, and mutation load of two 'living fossil' tree species of Dipteronia.</title>
        <authorList>
            <person name="Feng Y."/>
            <person name="Comes H.P."/>
            <person name="Chen J."/>
            <person name="Zhu S."/>
            <person name="Lu R."/>
            <person name="Zhang X."/>
            <person name="Li P."/>
            <person name="Qiu J."/>
            <person name="Olsen K.M."/>
            <person name="Qiu Y."/>
        </authorList>
    </citation>
    <scope>NUCLEOTIDE SEQUENCE</scope>
    <source>
        <strain evidence="4">KIB01</strain>
    </source>
</reference>
<gene>
    <name evidence="4" type="ORF">Ddye_010540</name>
</gene>
<comment type="caution">
    <text evidence="4">The sequence shown here is derived from an EMBL/GenBank/DDBJ whole genome shotgun (WGS) entry which is preliminary data.</text>
</comment>
<accession>A0AAD9XEE7</accession>
<name>A0AAD9XEE7_9ROSI</name>
<dbReference type="InterPro" id="IPR011990">
    <property type="entry name" value="TPR-like_helical_dom_sf"/>
</dbReference>
<comment type="similarity">
    <text evidence="1">Belongs to the PPR family. P subfamily.</text>
</comment>
<evidence type="ECO:0000256" key="3">
    <source>
        <dbReference type="PROSITE-ProRule" id="PRU00708"/>
    </source>
</evidence>
<feature type="repeat" description="PPR" evidence="3">
    <location>
        <begin position="51"/>
        <end position="82"/>
    </location>
</feature>
<dbReference type="InterPro" id="IPR002885">
    <property type="entry name" value="PPR_rpt"/>
</dbReference>
<evidence type="ECO:0000313" key="4">
    <source>
        <dbReference type="EMBL" id="KAK2657488.1"/>
    </source>
</evidence>
<proteinExistence type="inferred from homology"/>
<dbReference type="Gene3D" id="1.25.40.10">
    <property type="entry name" value="Tetratricopeptide repeat domain"/>
    <property type="match status" value="1"/>
</dbReference>
<keyword evidence="5" id="KW-1185">Reference proteome</keyword>
<evidence type="ECO:0000256" key="1">
    <source>
        <dbReference type="ARBA" id="ARBA00007626"/>
    </source>
</evidence>
<protein>
    <recommendedName>
        <fullName evidence="6">Pentatricopeptide repeat-containing protein</fullName>
    </recommendedName>
</protein>
<feature type="repeat" description="PPR" evidence="3">
    <location>
        <begin position="16"/>
        <end position="50"/>
    </location>
</feature>
<dbReference type="NCBIfam" id="TIGR00756">
    <property type="entry name" value="PPR"/>
    <property type="match status" value="2"/>
</dbReference>
<organism evidence="4 5">
    <name type="scientific">Dipteronia dyeriana</name>
    <dbReference type="NCBI Taxonomy" id="168575"/>
    <lineage>
        <taxon>Eukaryota</taxon>
        <taxon>Viridiplantae</taxon>
        <taxon>Streptophyta</taxon>
        <taxon>Embryophyta</taxon>
        <taxon>Tracheophyta</taxon>
        <taxon>Spermatophyta</taxon>
        <taxon>Magnoliopsida</taxon>
        <taxon>eudicotyledons</taxon>
        <taxon>Gunneridae</taxon>
        <taxon>Pentapetalae</taxon>
        <taxon>rosids</taxon>
        <taxon>malvids</taxon>
        <taxon>Sapindales</taxon>
        <taxon>Sapindaceae</taxon>
        <taxon>Hippocastanoideae</taxon>
        <taxon>Acereae</taxon>
        <taxon>Dipteronia</taxon>
    </lineage>
</organism>
<dbReference type="Pfam" id="PF12854">
    <property type="entry name" value="PPR_1"/>
    <property type="match status" value="2"/>
</dbReference>
<evidence type="ECO:0000256" key="2">
    <source>
        <dbReference type="ARBA" id="ARBA00022737"/>
    </source>
</evidence>
<sequence length="82" mass="9285">MVCVKRDGWRKPLKPDAVGYTTLINCLCTAGRNDEAMELLKEIKETRCKANIVVFNVLLGGLCREGRLEEALRMVKNLPYES</sequence>
<dbReference type="GO" id="GO:0003729">
    <property type="term" value="F:mRNA binding"/>
    <property type="evidence" value="ECO:0007669"/>
    <property type="project" value="TreeGrafter"/>
</dbReference>
<evidence type="ECO:0000313" key="5">
    <source>
        <dbReference type="Proteomes" id="UP001280121"/>
    </source>
</evidence>
<keyword evidence="2" id="KW-0677">Repeat</keyword>
<evidence type="ECO:0008006" key="6">
    <source>
        <dbReference type="Google" id="ProtNLM"/>
    </source>
</evidence>